<dbReference type="AlphaFoldDB" id="A0A9P1IQX8"/>
<dbReference type="GO" id="GO:0005634">
    <property type="term" value="C:nucleus"/>
    <property type="evidence" value="ECO:0007669"/>
    <property type="project" value="InterPro"/>
</dbReference>
<gene>
    <name evidence="4" type="ORF">CAMP_LOCUS11753</name>
</gene>
<dbReference type="GO" id="GO:0006334">
    <property type="term" value="P:nucleosome assembly"/>
    <property type="evidence" value="ECO:0007669"/>
    <property type="project" value="InterPro"/>
</dbReference>
<dbReference type="InterPro" id="IPR037231">
    <property type="entry name" value="NAP-like_sf"/>
</dbReference>
<dbReference type="Gene3D" id="3.30.1120.90">
    <property type="entry name" value="Nucleosome assembly protein"/>
    <property type="match status" value="1"/>
</dbReference>
<dbReference type="InterPro" id="IPR002164">
    <property type="entry name" value="NAP_family"/>
</dbReference>
<dbReference type="Proteomes" id="UP001152747">
    <property type="component" value="Unassembled WGS sequence"/>
</dbReference>
<evidence type="ECO:0000256" key="2">
    <source>
        <dbReference type="RuleBase" id="RU003876"/>
    </source>
</evidence>
<evidence type="ECO:0000256" key="3">
    <source>
        <dbReference type="SAM" id="MobiDB-lite"/>
    </source>
</evidence>
<accession>A0A9P1IQX8</accession>
<evidence type="ECO:0000313" key="5">
    <source>
        <dbReference type="Proteomes" id="UP001152747"/>
    </source>
</evidence>
<dbReference type="OrthoDB" id="19419at2759"/>
<evidence type="ECO:0000313" key="4">
    <source>
        <dbReference type="EMBL" id="CAI5449116.1"/>
    </source>
</evidence>
<feature type="compositionally biased region" description="Acidic residues" evidence="3">
    <location>
        <begin position="216"/>
        <end position="234"/>
    </location>
</feature>
<dbReference type="PANTHER" id="PTHR11875">
    <property type="entry name" value="TESTIS-SPECIFIC Y-ENCODED PROTEIN"/>
    <property type="match status" value="1"/>
</dbReference>
<feature type="region of interest" description="Disordered" evidence="3">
    <location>
        <begin position="215"/>
        <end position="234"/>
    </location>
</feature>
<dbReference type="Pfam" id="PF00956">
    <property type="entry name" value="NAP"/>
    <property type="match status" value="1"/>
</dbReference>
<reference evidence="4" key="1">
    <citation type="submission" date="2022-11" db="EMBL/GenBank/DDBJ databases">
        <authorList>
            <person name="Kikuchi T."/>
        </authorList>
    </citation>
    <scope>NUCLEOTIDE SEQUENCE</scope>
    <source>
        <strain evidence="4">PS1010</strain>
    </source>
</reference>
<dbReference type="SUPFAM" id="SSF143113">
    <property type="entry name" value="NAP-like"/>
    <property type="match status" value="1"/>
</dbReference>
<feature type="region of interest" description="Disordered" evidence="3">
    <location>
        <begin position="1"/>
        <end position="22"/>
    </location>
</feature>
<proteinExistence type="inferred from homology"/>
<comment type="similarity">
    <text evidence="1 2">Belongs to the nucleosome assembly protein (NAP) family.</text>
</comment>
<organism evidence="4 5">
    <name type="scientific">Caenorhabditis angaria</name>
    <dbReference type="NCBI Taxonomy" id="860376"/>
    <lineage>
        <taxon>Eukaryota</taxon>
        <taxon>Metazoa</taxon>
        <taxon>Ecdysozoa</taxon>
        <taxon>Nematoda</taxon>
        <taxon>Chromadorea</taxon>
        <taxon>Rhabditida</taxon>
        <taxon>Rhabditina</taxon>
        <taxon>Rhabditomorpha</taxon>
        <taxon>Rhabditoidea</taxon>
        <taxon>Rhabditidae</taxon>
        <taxon>Peloderinae</taxon>
        <taxon>Caenorhabditis</taxon>
    </lineage>
</organism>
<evidence type="ECO:0000256" key="1">
    <source>
        <dbReference type="ARBA" id="ARBA00009947"/>
    </source>
</evidence>
<sequence length="234" mass="27471">MGEPSAKRTKTTDESPNFASDVSETVREKLMELDQVQYDLDDYGEKAAEEILQIEQKYNKLRQPHYLKRKNLIQHIPNFWQHAFLNHHLLSTAVPEEDEELLGKLKELEVEEFEDIKSGYKIKMTFEKNNFFDNETIVKTFHLNTENPNSVTTEIAWKPNKKPEIDKDASDTQVTFLQWLVTNLPPDSDEIAEVIKDDLYINPLQYYVMPDMESIHDDDLDDFEDEQEEEAAKE</sequence>
<comment type="caution">
    <text evidence="4">The sequence shown here is derived from an EMBL/GenBank/DDBJ whole genome shotgun (WGS) entry which is preliminary data.</text>
</comment>
<protein>
    <submittedName>
        <fullName evidence="4">Uncharacterized protein</fullName>
    </submittedName>
</protein>
<name>A0A9P1IQX8_9PELO</name>
<dbReference type="Gene3D" id="1.20.5.1500">
    <property type="match status" value="1"/>
</dbReference>
<dbReference type="EMBL" id="CANHGI010000004">
    <property type="protein sequence ID" value="CAI5449116.1"/>
    <property type="molecule type" value="Genomic_DNA"/>
</dbReference>
<keyword evidence="5" id="KW-1185">Reference proteome</keyword>